<keyword evidence="1" id="KW-0472">Membrane</keyword>
<keyword evidence="4" id="KW-1185">Reference proteome</keyword>
<feature type="chain" id="PRO_5028980040" evidence="2">
    <location>
        <begin position="23"/>
        <end position="136"/>
    </location>
</feature>
<keyword evidence="1" id="KW-1133">Transmembrane helix</keyword>
<keyword evidence="2" id="KW-0732">Signal</keyword>
<proteinExistence type="predicted"/>
<dbReference type="AlphaFoldDB" id="A0A7G2CS29"/>
<evidence type="ECO:0000313" key="3">
    <source>
        <dbReference type="EMBL" id="CAD2221002.1"/>
    </source>
</evidence>
<evidence type="ECO:0000313" key="4">
    <source>
        <dbReference type="Proteomes" id="UP000515908"/>
    </source>
</evidence>
<organism evidence="3 4">
    <name type="scientific">Angomonas deanei</name>
    <dbReference type="NCBI Taxonomy" id="59799"/>
    <lineage>
        <taxon>Eukaryota</taxon>
        <taxon>Discoba</taxon>
        <taxon>Euglenozoa</taxon>
        <taxon>Kinetoplastea</taxon>
        <taxon>Metakinetoplastina</taxon>
        <taxon>Trypanosomatida</taxon>
        <taxon>Trypanosomatidae</taxon>
        <taxon>Strigomonadinae</taxon>
        <taxon>Angomonas</taxon>
    </lineage>
</organism>
<dbReference type="VEuPathDB" id="TriTrypDB:ADEAN_000852700"/>
<evidence type="ECO:0000256" key="2">
    <source>
        <dbReference type="SAM" id="SignalP"/>
    </source>
</evidence>
<dbReference type="Proteomes" id="UP000515908">
    <property type="component" value="Chromosome 19"/>
</dbReference>
<keyword evidence="1" id="KW-0812">Transmembrane</keyword>
<feature type="transmembrane region" description="Helical" evidence="1">
    <location>
        <begin position="115"/>
        <end position="135"/>
    </location>
</feature>
<dbReference type="SUPFAM" id="SSF57184">
    <property type="entry name" value="Growth factor receptor domain"/>
    <property type="match status" value="1"/>
</dbReference>
<name>A0A7G2CS29_9TRYP</name>
<reference evidence="3 4" key="1">
    <citation type="submission" date="2020-08" db="EMBL/GenBank/DDBJ databases">
        <authorList>
            <person name="Newling K."/>
            <person name="Davey J."/>
            <person name="Forrester S."/>
        </authorList>
    </citation>
    <scope>NUCLEOTIDE SEQUENCE [LARGE SCALE GENOMIC DNA]</scope>
    <source>
        <strain evidence="4">Crithidia deanei Carvalho (ATCC PRA-265)</strain>
    </source>
</reference>
<dbReference type="Gene3D" id="2.10.220.10">
    <property type="entry name" value="Hormone Receptor, Insulin-like Growth Factor Receptor 1, Chain A, domain 2"/>
    <property type="match status" value="1"/>
</dbReference>
<gene>
    <name evidence="3" type="ORF">ADEAN_000852700</name>
</gene>
<accession>A0A7G2CS29</accession>
<evidence type="ECO:0000256" key="1">
    <source>
        <dbReference type="SAM" id="Phobius"/>
    </source>
</evidence>
<protein>
    <submittedName>
        <fullName evidence="3">Uncharacterized protein</fullName>
    </submittedName>
</protein>
<dbReference type="InterPro" id="IPR009030">
    <property type="entry name" value="Growth_fac_rcpt_cys_sf"/>
</dbReference>
<dbReference type="EMBL" id="LR877163">
    <property type="protein sequence ID" value="CAD2221002.1"/>
    <property type="molecule type" value="Genomic_DNA"/>
</dbReference>
<feature type="signal peptide" evidence="2">
    <location>
        <begin position="1"/>
        <end position="22"/>
    </location>
</feature>
<sequence length="136" mass="14073">MSSLRKTAVVAAACLATLAVQADDCIRYNGLTCVQCERGNYLSGGRCYDCPNDCDVCTDGATCTTCESGNYLSNGRCYDCPEDCDVCTSAGTCDRCEFGKNFNGVRCVRNGMNSASTVGVLGAASVLLAAALAVVA</sequence>